<dbReference type="AlphaFoldDB" id="A0A553GW48"/>
<feature type="transmembrane region" description="Helical" evidence="2">
    <location>
        <begin position="140"/>
        <end position="164"/>
    </location>
</feature>
<dbReference type="InterPro" id="IPR005625">
    <property type="entry name" value="PepSY-ass_TM"/>
</dbReference>
<evidence type="ECO:0000256" key="2">
    <source>
        <dbReference type="SAM" id="Phobius"/>
    </source>
</evidence>
<feature type="transmembrane region" description="Helical" evidence="2">
    <location>
        <begin position="442"/>
        <end position="464"/>
    </location>
</feature>
<keyword evidence="2" id="KW-1133">Transmembrane helix</keyword>
<feature type="transmembrane region" description="Helical" evidence="2">
    <location>
        <begin position="380"/>
        <end position="399"/>
    </location>
</feature>
<keyword evidence="4" id="KW-1185">Reference proteome</keyword>
<comment type="caution">
    <text evidence="3">The sequence shown here is derived from an EMBL/GenBank/DDBJ whole genome shotgun (WGS) entry which is preliminary data.</text>
</comment>
<evidence type="ECO:0000313" key="3">
    <source>
        <dbReference type="EMBL" id="TRX73696.1"/>
    </source>
</evidence>
<dbReference type="PANTHER" id="PTHR34219:SF4">
    <property type="entry name" value="PEPSY DOMAIN-CONTAINING PROTEIN"/>
    <property type="match status" value="1"/>
</dbReference>
<keyword evidence="2" id="KW-0472">Membrane</keyword>
<feature type="transmembrane region" description="Helical" evidence="2">
    <location>
        <begin position="337"/>
        <end position="359"/>
    </location>
</feature>
<accession>A0A553GW48</accession>
<dbReference type="OrthoDB" id="9776609at2"/>
<evidence type="ECO:0000313" key="4">
    <source>
        <dbReference type="Proteomes" id="UP000315235"/>
    </source>
</evidence>
<dbReference type="PANTHER" id="PTHR34219">
    <property type="entry name" value="IRON-REGULATED INNER MEMBRANE PROTEIN-RELATED"/>
    <property type="match status" value="1"/>
</dbReference>
<gene>
    <name evidence="3" type="ORF">FM069_16310</name>
</gene>
<dbReference type="EMBL" id="VJOY01000012">
    <property type="protein sequence ID" value="TRX73696.1"/>
    <property type="molecule type" value="Genomic_DNA"/>
</dbReference>
<feature type="compositionally biased region" description="Low complexity" evidence="1">
    <location>
        <begin position="523"/>
        <end position="538"/>
    </location>
</feature>
<feature type="transmembrane region" description="Helical" evidence="2">
    <location>
        <begin position="470"/>
        <end position="494"/>
    </location>
</feature>
<dbReference type="Pfam" id="PF03929">
    <property type="entry name" value="PepSY_TM"/>
    <property type="match status" value="1"/>
</dbReference>
<reference evidence="3 4" key="1">
    <citation type="submission" date="2019-07" db="EMBL/GenBank/DDBJ databases">
        <title>Pseudomonas mangiferae sp. nov., isolated from bark of mango tree in Thailand.</title>
        <authorList>
            <person name="Srisuk N."/>
            <person name="Anurat P."/>
        </authorList>
    </citation>
    <scope>NUCLEOTIDE SEQUENCE [LARGE SCALE GENOMIC DNA]</scope>
    <source>
        <strain evidence="3 4">DMKU_BBB3-04</strain>
    </source>
</reference>
<name>A0A553GW48_9PSED</name>
<feature type="region of interest" description="Disordered" evidence="1">
    <location>
        <begin position="502"/>
        <end position="538"/>
    </location>
</feature>
<keyword evidence="2" id="KW-0812">Transmembrane</keyword>
<dbReference type="Proteomes" id="UP000315235">
    <property type="component" value="Unassembled WGS sequence"/>
</dbReference>
<evidence type="ECO:0000256" key="1">
    <source>
        <dbReference type="SAM" id="MobiDB-lite"/>
    </source>
</evidence>
<proteinExistence type="predicted"/>
<feature type="transmembrane region" description="Helical" evidence="2">
    <location>
        <begin position="12"/>
        <end position="36"/>
    </location>
</feature>
<organism evidence="3 4">
    <name type="scientific">Pseudomonas mangiferae</name>
    <dbReference type="NCBI Taxonomy" id="2593654"/>
    <lineage>
        <taxon>Bacteria</taxon>
        <taxon>Pseudomonadati</taxon>
        <taxon>Pseudomonadota</taxon>
        <taxon>Gammaproteobacteria</taxon>
        <taxon>Pseudomonadales</taxon>
        <taxon>Pseudomonadaceae</taxon>
        <taxon>Pseudomonas</taxon>
    </lineage>
</organism>
<protein>
    <submittedName>
        <fullName evidence="3">PepSY domain-containing protein</fullName>
    </submittedName>
</protein>
<sequence length="538" mass="59059">MKEGFRQSMAWLHTWSGLLLGWLLFAIFLTGTASYFREEIDHWMRPDRHALDARALNLEKVVASLERQAPDAPSWTLTLPDERRPVVKAFWPGGEGRRFGSATLNPATGDALDEDATRGGEFFYAFHFQLWHVSPITGRIIVGLATLSMFVALITGIVTHKKIFKDFFTLRPRKGQRSWLDGHNVSAVLSLPFHLLITFSGLVMLMHIYMPWPGLAQYGQKQRLELYSELSPRVQPIPRSGQAAPLPALEPLLERARAHWNGVAVGGLVVHNPGDANARIEVLGSDGGHVSRMAPRLVFGADGQVLEEVRSPATVATLYHTLYGLHMGRFAEPLLRWLYIVCGLSGCFMIASGLVLWVVKRAAQSAKQAKADAGLRLVRALNVGALAGLPVAMAAYLWANRLLPAGLGERAAWEVHVFFITWSLALLHPWLRPHKRAWVEQLGLGAALLGGIPLLDLACGLLSLPGGWRYADWILGGFDLACLGLGVLLGWLAWKVARHRPPAKPVRGERPAKVAPTHRARAEAAPADGLAPAREIAG</sequence>
<dbReference type="RefSeq" id="WP_143489431.1">
    <property type="nucleotide sequence ID" value="NZ_VJOY01000012.1"/>
</dbReference>
<feature type="transmembrane region" description="Helical" evidence="2">
    <location>
        <begin position="411"/>
        <end position="430"/>
    </location>
</feature>
<feature type="transmembrane region" description="Helical" evidence="2">
    <location>
        <begin position="185"/>
        <end position="209"/>
    </location>
</feature>